<dbReference type="OrthoDB" id="526505at2759"/>
<gene>
    <name evidence="1" type="ORF">CEUSTIGMA_g1395.t1</name>
</gene>
<protein>
    <submittedName>
        <fullName evidence="1">Uncharacterized protein</fullName>
    </submittedName>
</protein>
<sequence length="154" mass="16499">MFPGRPPIILGRNVRPVVAKGIQWIKSNPLVAKAVPTAFGFAFGDILTQAAQQRASGSFSLDMKKTMVMLIIGATVAGPMGLAILQLPGDQPSLIGLKLLADQVVGCIIWQATYICISSEYKEGAVNVYKSIQNSLQDSQALCKLRLKNILLAS</sequence>
<dbReference type="Proteomes" id="UP000232323">
    <property type="component" value="Unassembled WGS sequence"/>
</dbReference>
<reference evidence="1 2" key="1">
    <citation type="submission" date="2017-08" db="EMBL/GenBank/DDBJ databases">
        <title>Acidophilic green algal genome provides insights into adaptation to an acidic environment.</title>
        <authorList>
            <person name="Hirooka S."/>
            <person name="Hirose Y."/>
            <person name="Kanesaki Y."/>
            <person name="Higuchi S."/>
            <person name="Fujiwara T."/>
            <person name="Onuma R."/>
            <person name="Era A."/>
            <person name="Ohbayashi R."/>
            <person name="Uzuka A."/>
            <person name="Nozaki H."/>
            <person name="Yoshikawa H."/>
            <person name="Miyagishima S.Y."/>
        </authorList>
    </citation>
    <scope>NUCLEOTIDE SEQUENCE [LARGE SCALE GENOMIC DNA]</scope>
    <source>
        <strain evidence="1 2">NIES-2499</strain>
    </source>
</reference>
<evidence type="ECO:0000313" key="1">
    <source>
        <dbReference type="EMBL" id="GAX73945.1"/>
    </source>
</evidence>
<comment type="caution">
    <text evidence="1">The sequence shown here is derived from an EMBL/GenBank/DDBJ whole genome shotgun (WGS) entry which is preliminary data.</text>
</comment>
<dbReference type="EMBL" id="BEGY01000005">
    <property type="protein sequence ID" value="GAX73945.1"/>
    <property type="molecule type" value="Genomic_DNA"/>
</dbReference>
<dbReference type="AlphaFoldDB" id="A0A250WSZ4"/>
<name>A0A250WSZ4_9CHLO</name>
<accession>A0A250WSZ4</accession>
<organism evidence="1 2">
    <name type="scientific">Chlamydomonas eustigma</name>
    <dbReference type="NCBI Taxonomy" id="1157962"/>
    <lineage>
        <taxon>Eukaryota</taxon>
        <taxon>Viridiplantae</taxon>
        <taxon>Chlorophyta</taxon>
        <taxon>core chlorophytes</taxon>
        <taxon>Chlorophyceae</taxon>
        <taxon>CS clade</taxon>
        <taxon>Chlamydomonadales</taxon>
        <taxon>Chlamydomonadaceae</taxon>
        <taxon>Chlamydomonas</taxon>
    </lineage>
</organism>
<evidence type="ECO:0000313" key="2">
    <source>
        <dbReference type="Proteomes" id="UP000232323"/>
    </source>
</evidence>
<proteinExistence type="predicted"/>
<keyword evidence="2" id="KW-1185">Reference proteome</keyword>